<evidence type="ECO:0000313" key="1">
    <source>
        <dbReference type="EMBL" id="OKY77076.1"/>
    </source>
</evidence>
<reference evidence="1" key="1">
    <citation type="submission" date="2016-12" db="EMBL/GenBank/DDBJ databases">
        <title>Discovery of methanogenic haloarchaea.</title>
        <authorList>
            <person name="Sorokin D.Y."/>
            <person name="Makarova K.S."/>
            <person name="Abbas B."/>
            <person name="Ferrer M."/>
            <person name="Golyshin P.N."/>
        </authorList>
    </citation>
    <scope>NUCLEOTIDE SEQUENCE [LARGE SCALE GENOMIC DNA]</scope>
    <source>
        <strain evidence="1">HMET1</strain>
    </source>
</reference>
<name>A0A1Q6DRS7_METT1</name>
<proteinExistence type="predicted"/>
<dbReference type="STRING" id="1903181.BTN85_2199"/>
<dbReference type="AlphaFoldDB" id="A0A1Q6DRS7"/>
<accession>A0A1Q6DRS7</accession>
<dbReference type="Proteomes" id="UP000185744">
    <property type="component" value="Unassembled WGS sequence"/>
</dbReference>
<dbReference type="EMBL" id="MSDW01000004">
    <property type="protein sequence ID" value="OKY77076.1"/>
    <property type="molecule type" value="Genomic_DNA"/>
</dbReference>
<sequence>MEKLIKEKKFDSKSDFLRAAVQDFIRKEEGDIETVYEEDTSRNGD</sequence>
<organism evidence="1 2">
    <name type="scientific">Methanohalarchaeum thermophilum</name>
    <dbReference type="NCBI Taxonomy" id="1903181"/>
    <lineage>
        <taxon>Archaea</taxon>
        <taxon>Methanobacteriati</taxon>
        <taxon>Methanobacteriota</taxon>
        <taxon>Methanonatronarchaeia</taxon>
        <taxon>Methanonatronarchaeales</taxon>
        <taxon>Methanonatronarchaeaceae</taxon>
        <taxon>Candidatus Methanohalarchaeum</taxon>
    </lineage>
</organism>
<comment type="caution">
    <text evidence="1">The sequence shown here is derived from an EMBL/GenBank/DDBJ whole genome shotgun (WGS) entry which is preliminary data.</text>
</comment>
<keyword evidence="2" id="KW-1185">Reference proteome</keyword>
<dbReference type="InParanoid" id="A0A1Q6DRS7"/>
<evidence type="ECO:0000313" key="2">
    <source>
        <dbReference type="Proteomes" id="UP000185744"/>
    </source>
</evidence>
<gene>
    <name evidence="1" type="ORF">BTN85_2199</name>
</gene>
<protein>
    <submittedName>
        <fullName evidence="1">Uncharacterized protein</fullName>
    </submittedName>
</protein>